<protein>
    <submittedName>
        <fullName evidence="1">Uncharacterized protein</fullName>
    </submittedName>
</protein>
<accession>A0A2Z4JEF2</accession>
<reference evidence="2" key="1">
    <citation type="submission" date="2018-06" db="EMBL/GenBank/DDBJ databases">
        <authorList>
            <person name="Li K."/>
        </authorList>
    </citation>
    <scope>NUCLEOTIDE SEQUENCE [LARGE SCALE GENOMIC DNA]</scope>
    <source>
        <strain evidence="2">ZFG47</strain>
        <plasmid evidence="2">unnamed1</plasmid>
    </source>
</reference>
<proteinExistence type="predicted"/>
<keyword evidence="2" id="KW-1185">Reference proteome</keyword>
<organism evidence="1 2">
    <name type="scientific">Streptomyces cadmiisoli</name>
    <dbReference type="NCBI Taxonomy" id="2184053"/>
    <lineage>
        <taxon>Bacteria</taxon>
        <taxon>Bacillati</taxon>
        <taxon>Actinomycetota</taxon>
        <taxon>Actinomycetes</taxon>
        <taxon>Kitasatosporales</taxon>
        <taxon>Streptomycetaceae</taxon>
        <taxon>Streptomyces</taxon>
        <taxon>Streptomyces aurantiacus group</taxon>
    </lineage>
</organism>
<dbReference type="Pfam" id="PF19979">
    <property type="entry name" value="DUF6415"/>
    <property type="match status" value="1"/>
</dbReference>
<dbReference type="EMBL" id="CP030074">
    <property type="protein sequence ID" value="AWW43178.1"/>
    <property type="molecule type" value="Genomic_DNA"/>
</dbReference>
<evidence type="ECO:0000313" key="2">
    <source>
        <dbReference type="Proteomes" id="UP000249616"/>
    </source>
</evidence>
<geneLocation type="plasmid" evidence="1 2">
    <name>unnamed1</name>
</geneLocation>
<gene>
    <name evidence="1" type="ORF">DN051_41975</name>
</gene>
<dbReference type="RefSeq" id="WP_112443038.1">
    <property type="nucleotide sequence ID" value="NZ_CBDRHE010000020.1"/>
</dbReference>
<name>A0A2Z4JEF2_9ACTN</name>
<dbReference type="InterPro" id="IPR046300">
    <property type="entry name" value="DUF6415"/>
</dbReference>
<dbReference type="AlphaFoldDB" id="A0A2Z4JEF2"/>
<evidence type="ECO:0000313" key="1">
    <source>
        <dbReference type="EMBL" id="AWW43178.1"/>
    </source>
</evidence>
<dbReference type="KEGG" id="scad:DN051_41975"/>
<dbReference type="Proteomes" id="UP000249616">
    <property type="component" value="Plasmid unnamed1"/>
</dbReference>
<keyword evidence="1" id="KW-0614">Plasmid</keyword>
<sequence length="142" mass="15975">MNPPATLPRWTQRTTPWTPPLVPEDLADVLAKARQWTPFDGEGLLDDVGAVLDDVVPLEEDLEDHARRLRGHLMRLVDIAIAAEVGQKDVEADRLIRQARDLRAHDLPGDHRQAVGQLRRMAWSVNELLERLAAIKCLKEAA</sequence>